<feature type="domain" description="Integrase catalytic" evidence="2">
    <location>
        <begin position="251"/>
        <end position="444"/>
    </location>
</feature>
<dbReference type="GO" id="GO:0003676">
    <property type="term" value="F:nucleic acid binding"/>
    <property type="evidence" value="ECO:0007669"/>
    <property type="project" value="InterPro"/>
</dbReference>
<sequence length="642" mass="73460">MDNNKPTRTQGGIVPVRQRLALDVGQFVQHEGLTYRIVQQIDFNSLLGSDVITGRKKLLPINELSSPPNPQVAKLDPRIDLDDIEDKDWRTANERFEAIKPLLDQAPSIGREEVNNRALEVGVSPATLYRWLSRYQAVETLSALIPMSRGWRGGRTRLTPQQEQLINETIESIYLTVQRSSIQKVVNEVFLQCEKQNIPPPGASAIRARVEQISEREQLRRRGFREKAKNKFTAAPGSFPGADYPLSVIQIDHTPADIILVDDVHRKPIGRPWITLAMDVYSRMVTGYYLSFDPPSETSVAMCVAHSILPKEEWMTLHRVESSWPVWGIPKTIHVDNGADFRSINFSKSCQMYGINLSFRPVKQPRYGGHIERILGTLVKELHDLPGTTFSNIRERKDYDSDKRAVMTKDELEKWLVTFICNIYHQRYHNGIGMSPLTKWDIGINGNSEVDGIGYPPRPADRMTILLDFLPSFRRTVQVFGVTIEGLTYFADTLRFWLNATDPETGTKRQFIFRRDPRDISYIWFFDPELEQYFKVPLADQSLPSMSMWEYQQARKRLKEQGYVSPTEPQILNTITQLREIVEESKSSTKKARRQSQRRREHEKGISPATPLPVPGTPISPIPEPSALDFSEIEPYDDGDIA</sequence>
<dbReference type="AlphaFoldDB" id="A0A7T4C1M6"/>
<dbReference type="InterPro" id="IPR001584">
    <property type="entry name" value="Integrase_cat-core"/>
</dbReference>
<feature type="region of interest" description="Disordered" evidence="1">
    <location>
        <begin position="583"/>
        <end position="642"/>
    </location>
</feature>
<dbReference type="GO" id="GO:0015074">
    <property type="term" value="P:DNA integration"/>
    <property type="evidence" value="ECO:0007669"/>
    <property type="project" value="InterPro"/>
</dbReference>
<name>A0A7T4C1M6_AERCA</name>
<gene>
    <name evidence="3" type="ORF">JC965_15250</name>
</gene>
<dbReference type="PROSITE" id="PS50994">
    <property type="entry name" value="INTEGRASE"/>
    <property type="match status" value="1"/>
</dbReference>
<feature type="compositionally biased region" description="Pro residues" evidence="1">
    <location>
        <begin position="610"/>
        <end position="624"/>
    </location>
</feature>
<feature type="compositionally biased region" description="Basic residues" evidence="1">
    <location>
        <begin position="588"/>
        <end position="597"/>
    </location>
</feature>
<evidence type="ECO:0000256" key="1">
    <source>
        <dbReference type="SAM" id="MobiDB-lite"/>
    </source>
</evidence>
<organism evidence="3">
    <name type="scientific">Aeromonas caviae</name>
    <name type="common">Aeromonas punctata</name>
    <dbReference type="NCBI Taxonomy" id="648"/>
    <lineage>
        <taxon>Bacteria</taxon>
        <taxon>Pseudomonadati</taxon>
        <taxon>Pseudomonadota</taxon>
        <taxon>Gammaproteobacteria</taxon>
        <taxon>Aeromonadales</taxon>
        <taxon>Aeromonadaceae</taxon>
        <taxon>Aeromonas</taxon>
    </lineage>
</organism>
<evidence type="ECO:0000259" key="2">
    <source>
        <dbReference type="PROSITE" id="PS50994"/>
    </source>
</evidence>
<dbReference type="Pfam" id="PF09299">
    <property type="entry name" value="Mu-transpos_C"/>
    <property type="match status" value="1"/>
</dbReference>
<dbReference type="EMBL" id="CP065937">
    <property type="protein sequence ID" value="QQA59624.1"/>
    <property type="molecule type" value="Genomic_DNA"/>
</dbReference>
<protein>
    <submittedName>
        <fullName evidence="3">DDE-type integrase/transposase/recombinase</fullName>
    </submittedName>
</protein>
<dbReference type="RefSeq" id="WP_198497291.1">
    <property type="nucleotide sequence ID" value="NZ_JAOPLN010000027.1"/>
</dbReference>
<dbReference type="InterPro" id="IPR012337">
    <property type="entry name" value="RNaseH-like_sf"/>
</dbReference>
<dbReference type="Gene3D" id="3.30.420.10">
    <property type="entry name" value="Ribonuclease H-like superfamily/Ribonuclease H"/>
    <property type="match status" value="1"/>
</dbReference>
<accession>A0A7T4C1M6</accession>
<dbReference type="InterPro" id="IPR015378">
    <property type="entry name" value="Transposase-like_Mu_C"/>
</dbReference>
<reference evidence="3" key="1">
    <citation type="submission" date="2020-12" db="EMBL/GenBank/DDBJ databases">
        <title>GES Beta-lactamases isolated from hospital effluents in Brazil.</title>
        <authorList>
            <person name="Conte D."/>
            <person name="Mesa D."/>
            <person name="Palmeiro J.K."/>
            <person name="Dalla-Costa L.M."/>
        </authorList>
    </citation>
    <scope>NUCLEOTIDE SEQUENCE [LARGE SCALE GENOMIC DNA]</scope>
    <source>
        <strain evidence="3">Aero21</strain>
    </source>
</reference>
<dbReference type="InterPro" id="IPR036397">
    <property type="entry name" value="RNaseH_sf"/>
</dbReference>
<proteinExistence type="predicted"/>
<dbReference type="SUPFAM" id="SSF53098">
    <property type="entry name" value="Ribonuclease H-like"/>
    <property type="match status" value="1"/>
</dbReference>
<feature type="compositionally biased region" description="Acidic residues" evidence="1">
    <location>
        <begin position="631"/>
        <end position="642"/>
    </location>
</feature>
<evidence type="ECO:0000313" key="3">
    <source>
        <dbReference type="EMBL" id="QQA59624.1"/>
    </source>
</evidence>